<evidence type="ECO:0000313" key="3">
    <source>
        <dbReference type="Proteomes" id="UP000076420"/>
    </source>
</evidence>
<dbReference type="Gene3D" id="3.40.30.10">
    <property type="entry name" value="Glutaredoxin"/>
    <property type="match status" value="1"/>
</dbReference>
<dbReference type="PANTHER" id="PTHR46185:SF1">
    <property type="entry name" value="GLUTAREDOXIN-1"/>
    <property type="match status" value="1"/>
</dbReference>
<dbReference type="OrthoDB" id="418495at2759"/>
<dbReference type="InterPro" id="IPR047185">
    <property type="entry name" value="GLRX1"/>
</dbReference>
<dbReference type="GO" id="GO:0005739">
    <property type="term" value="C:mitochondrion"/>
    <property type="evidence" value="ECO:0007669"/>
    <property type="project" value="TreeGrafter"/>
</dbReference>
<dbReference type="VEuPathDB" id="VectorBase:BGLB010999"/>
<protein>
    <recommendedName>
        <fullName evidence="1">Glutaredoxin domain-containing protein</fullName>
    </recommendedName>
</protein>
<sequence length="115" mass="12462">MGDVKSLVDSKIAGKKVMIFSKQSCPYCTKAKNTFSKYLGNALSESDYEVLEIDELSNCSAIQDYLQKLTGARSSNVTDETSVSVPVEESHRHVSTGCVVEVLAHNTLAYPAVAL</sequence>
<feature type="domain" description="Glutaredoxin" evidence="1">
    <location>
        <begin position="17"/>
        <end position="73"/>
    </location>
</feature>
<dbReference type="PROSITE" id="PS51354">
    <property type="entry name" value="GLUTAREDOXIN_2"/>
    <property type="match status" value="1"/>
</dbReference>
<reference evidence="2" key="1">
    <citation type="submission" date="2020-05" db="UniProtKB">
        <authorList>
            <consortium name="EnsemblMetazoa"/>
        </authorList>
    </citation>
    <scope>IDENTIFICATION</scope>
    <source>
        <strain evidence="2">BB02</strain>
    </source>
</reference>
<evidence type="ECO:0000259" key="1">
    <source>
        <dbReference type="Pfam" id="PF00462"/>
    </source>
</evidence>
<dbReference type="EnsemblMetazoa" id="BGLB010999-RB">
    <property type="protein sequence ID" value="BGLB010999-PB"/>
    <property type="gene ID" value="BGLB010999"/>
</dbReference>
<dbReference type="Pfam" id="PF00462">
    <property type="entry name" value="Glutaredoxin"/>
    <property type="match status" value="1"/>
</dbReference>
<dbReference type="KEGG" id="bgt:106075054"/>
<dbReference type="PANTHER" id="PTHR46185">
    <property type="entry name" value="GLUTAREDOXIN-1"/>
    <property type="match status" value="1"/>
</dbReference>
<dbReference type="SUPFAM" id="SSF52833">
    <property type="entry name" value="Thioredoxin-like"/>
    <property type="match status" value="1"/>
</dbReference>
<dbReference type="InterPro" id="IPR002109">
    <property type="entry name" value="Glutaredoxin"/>
</dbReference>
<dbReference type="GO" id="GO:0015038">
    <property type="term" value="F:glutathione disulfide oxidoreductase activity"/>
    <property type="evidence" value="ECO:0007669"/>
    <property type="project" value="TreeGrafter"/>
</dbReference>
<dbReference type="STRING" id="6526.A0A2C9K0D9"/>
<dbReference type="VEuPathDB" id="VectorBase:BGLAX_049684"/>
<accession>A0A2C9K0D9</accession>
<evidence type="ECO:0000313" key="2">
    <source>
        <dbReference type="EnsemblMetazoa" id="BGLB010999-PB"/>
    </source>
</evidence>
<dbReference type="Proteomes" id="UP000076420">
    <property type="component" value="Unassembled WGS sequence"/>
</dbReference>
<dbReference type="AlphaFoldDB" id="A0A2C9K0D9"/>
<gene>
    <name evidence="2" type="primary">106075054</name>
</gene>
<proteinExistence type="predicted"/>
<dbReference type="InterPro" id="IPR036249">
    <property type="entry name" value="Thioredoxin-like_sf"/>
</dbReference>
<name>A0A2C9K0D9_BIOGL</name>
<organism evidence="2 3">
    <name type="scientific">Biomphalaria glabrata</name>
    <name type="common">Bloodfluke planorb</name>
    <name type="synonym">Freshwater snail</name>
    <dbReference type="NCBI Taxonomy" id="6526"/>
    <lineage>
        <taxon>Eukaryota</taxon>
        <taxon>Metazoa</taxon>
        <taxon>Spiralia</taxon>
        <taxon>Lophotrochozoa</taxon>
        <taxon>Mollusca</taxon>
        <taxon>Gastropoda</taxon>
        <taxon>Heterobranchia</taxon>
        <taxon>Euthyneura</taxon>
        <taxon>Panpulmonata</taxon>
        <taxon>Hygrophila</taxon>
        <taxon>Lymnaeoidea</taxon>
        <taxon>Planorbidae</taxon>
        <taxon>Biomphalaria</taxon>
    </lineage>
</organism>